<evidence type="ECO:0000313" key="3">
    <source>
        <dbReference type="Proteomes" id="UP000243884"/>
    </source>
</evidence>
<dbReference type="InterPro" id="IPR000182">
    <property type="entry name" value="GNAT_dom"/>
</dbReference>
<protein>
    <submittedName>
        <fullName evidence="2">Protein N-acetyltransferase, RimJ/RimL family</fullName>
    </submittedName>
</protein>
<dbReference type="STRING" id="371602.SAMN04487984_0082"/>
<gene>
    <name evidence="2" type="ORF">SAMN04487984_0082</name>
</gene>
<reference evidence="3" key="1">
    <citation type="submission" date="2017-04" db="EMBL/GenBank/DDBJ databases">
        <authorList>
            <person name="Varghese N."/>
            <person name="Submissions S."/>
        </authorList>
    </citation>
    <scope>NUCLEOTIDE SEQUENCE [LARGE SCALE GENOMIC DNA]</scope>
    <source>
        <strain evidence="3">DSM 21500</strain>
    </source>
</reference>
<dbReference type="PANTHER" id="PTHR43415">
    <property type="entry name" value="SPERMIDINE N(1)-ACETYLTRANSFERASE"/>
    <property type="match status" value="1"/>
</dbReference>
<dbReference type="GO" id="GO:0016747">
    <property type="term" value="F:acyltransferase activity, transferring groups other than amino-acyl groups"/>
    <property type="evidence" value="ECO:0007669"/>
    <property type="project" value="InterPro"/>
</dbReference>
<dbReference type="InterPro" id="IPR016181">
    <property type="entry name" value="Acyl_CoA_acyltransferase"/>
</dbReference>
<dbReference type="CDD" id="cd04301">
    <property type="entry name" value="NAT_SF"/>
    <property type="match status" value="1"/>
</dbReference>
<dbReference type="EMBL" id="FWXK01000001">
    <property type="protein sequence ID" value="SMC30191.1"/>
    <property type="molecule type" value="Genomic_DNA"/>
</dbReference>
<accession>A0A1W1Y301</accession>
<sequence>MKKERIEITLTDVEPKDAKPLLDFYKIVGEETPYLSFGSEGLGLNQEQETRYIKQLQTTDNNRLIIARLGDEIIGVASIGASQNPKLSHVGEIGICILRRFWSFGLSRVLMEDLLDWAEDNETLRLIRLEVHSDNIRAIKLYEKYDFEEVGRLSGAMKIDGEYGDTIIMEKMVDSE</sequence>
<dbReference type="Gene3D" id="3.40.630.30">
    <property type="match status" value="1"/>
</dbReference>
<keyword evidence="2" id="KW-0808">Transferase</keyword>
<feature type="domain" description="N-acetyltransferase" evidence="1">
    <location>
        <begin position="8"/>
        <end position="174"/>
    </location>
</feature>
<evidence type="ECO:0000259" key="1">
    <source>
        <dbReference type="PROSITE" id="PS51186"/>
    </source>
</evidence>
<proteinExistence type="predicted"/>
<name>A0A1W1Y301_9LACT</name>
<dbReference type="OrthoDB" id="948250at2"/>
<dbReference type="PROSITE" id="PS51186">
    <property type="entry name" value="GNAT"/>
    <property type="match status" value="1"/>
</dbReference>
<keyword evidence="3" id="KW-1185">Reference proteome</keyword>
<dbReference type="Pfam" id="PF00583">
    <property type="entry name" value="Acetyltransf_1"/>
    <property type="match status" value="1"/>
</dbReference>
<dbReference type="AlphaFoldDB" id="A0A1W1Y301"/>
<organism evidence="2 3">
    <name type="scientific">Aerococcus suis</name>
    <dbReference type="NCBI Taxonomy" id="371602"/>
    <lineage>
        <taxon>Bacteria</taxon>
        <taxon>Bacillati</taxon>
        <taxon>Bacillota</taxon>
        <taxon>Bacilli</taxon>
        <taxon>Lactobacillales</taxon>
        <taxon>Aerococcaceae</taxon>
        <taxon>Aerococcus</taxon>
    </lineage>
</organism>
<dbReference type="PANTHER" id="PTHR43415:SF3">
    <property type="entry name" value="GNAT-FAMILY ACETYLTRANSFERASE"/>
    <property type="match status" value="1"/>
</dbReference>
<dbReference type="Proteomes" id="UP000243884">
    <property type="component" value="Unassembled WGS sequence"/>
</dbReference>
<evidence type="ECO:0000313" key="2">
    <source>
        <dbReference type="EMBL" id="SMC30191.1"/>
    </source>
</evidence>
<dbReference type="SUPFAM" id="SSF55729">
    <property type="entry name" value="Acyl-CoA N-acyltransferases (Nat)"/>
    <property type="match status" value="1"/>
</dbReference>
<dbReference type="RefSeq" id="WP_084097699.1">
    <property type="nucleotide sequence ID" value="NZ_FWXK01000001.1"/>
</dbReference>